<keyword evidence="6 10" id="KW-1133">Transmembrane helix</keyword>
<keyword evidence="8 10" id="KW-0472">Membrane</keyword>
<feature type="domain" description="CBS" evidence="13">
    <location>
        <begin position="207"/>
        <end position="266"/>
    </location>
</feature>
<feature type="region of interest" description="Disordered" evidence="11">
    <location>
        <begin position="422"/>
        <end position="453"/>
    </location>
</feature>
<keyword evidence="5" id="KW-0677">Repeat</keyword>
<reference evidence="16" key="1">
    <citation type="submission" date="2023-05" db="EMBL/GenBank/DDBJ databases">
        <title>Draft genome of Pseudofrankia sp. BMG5.37.</title>
        <authorList>
            <person name="Gtari M."/>
            <person name="Ghodhbane F."/>
            <person name="Sbissi I."/>
        </authorList>
    </citation>
    <scope>NUCLEOTIDE SEQUENCE [LARGE SCALE GENOMIC DNA]</scope>
    <source>
        <strain evidence="16">BMG 814</strain>
    </source>
</reference>
<dbReference type="Gene3D" id="3.10.580.10">
    <property type="entry name" value="CBS-domain"/>
    <property type="match status" value="1"/>
</dbReference>
<evidence type="ECO:0000256" key="10">
    <source>
        <dbReference type="PROSITE-ProRule" id="PRU01193"/>
    </source>
</evidence>
<evidence type="ECO:0000256" key="8">
    <source>
        <dbReference type="ARBA" id="ARBA00023136"/>
    </source>
</evidence>
<organism evidence="15 16">
    <name type="scientific">Blastococcus carthaginiensis</name>
    <dbReference type="NCBI Taxonomy" id="3050034"/>
    <lineage>
        <taxon>Bacteria</taxon>
        <taxon>Bacillati</taxon>
        <taxon>Actinomycetota</taxon>
        <taxon>Actinomycetes</taxon>
        <taxon>Geodermatophilales</taxon>
        <taxon>Geodermatophilaceae</taxon>
        <taxon>Blastococcus</taxon>
    </lineage>
</organism>
<dbReference type="PANTHER" id="PTHR22777">
    <property type="entry name" value="HEMOLYSIN-RELATED"/>
    <property type="match status" value="1"/>
</dbReference>
<dbReference type="CDD" id="cd04590">
    <property type="entry name" value="CBS_pair_CorC_HlyC_assoc"/>
    <property type="match status" value="1"/>
</dbReference>
<dbReference type="InterPro" id="IPR016169">
    <property type="entry name" value="FAD-bd_PCMH_sub2"/>
</dbReference>
<evidence type="ECO:0000313" key="15">
    <source>
        <dbReference type="EMBL" id="MDP5183660.1"/>
    </source>
</evidence>
<dbReference type="PROSITE" id="PS51846">
    <property type="entry name" value="CNNM"/>
    <property type="match status" value="1"/>
</dbReference>
<evidence type="ECO:0000256" key="2">
    <source>
        <dbReference type="ARBA" id="ARBA00006337"/>
    </source>
</evidence>
<dbReference type="InterPro" id="IPR036318">
    <property type="entry name" value="FAD-bd_PCMH-like_sf"/>
</dbReference>
<dbReference type="Pfam" id="PF03471">
    <property type="entry name" value="CorC_HlyC"/>
    <property type="match status" value="1"/>
</dbReference>
<dbReference type="RefSeq" id="WP_306000278.1">
    <property type="nucleotide sequence ID" value="NZ_JASNFN010000014.1"/>
</dbReference>
<feature type="domain" description="CNNM transmembrane" evidence="14">
    <location>
        <begin position="1"/>
        <end position="188"/>
    </location>
</feature>
<dbReference type="SUPFAM" id="SSF56176">
    <property type="entry name" value="FAD-binding/transporter-associated domain-like"/>
    <property type="match status" value="1"/>
</dbReference>
<name>A0ABT9IDJ8_9ACTN</name>
<keyword evidence="3" id="KW-1003">Cell membrane</keyword>
<dbReference type="InterPro" id="IPR044751">
    <property type="entry name" value="Ion_transp-like_CBS"/>
</dbReference>
<dbReference type="SMART" id="SM01091">
    <property type="entry name" value="CorC_HlyC"/>
    <property type="match status" value="1"/>
</dbReference>
<dbReference type="InterPro" id="IPR046342">
    <property type="entry name" value="CBS_dom_sf"/>
</dbReference>
<dbReference type="InterPro" id="IPR000644">
    <property type="entry name" value="CBS_dom"/>
</dbReference>
<evidence type="ECO:0000256" key="6">
    <source>
        <dbReference type="ARBA" id="ARBA00022989"/>
    </source>
</evidence>
<dbReference type="PANTHER" id="PTHR22777:SF32">
    <property type="entry name" value="UPF0053 INNER MEMBRANE PROTEIN YFJD"/>
    <property type="match status" value="1"/>
</dbReference>
<evidence type="ECO:0000259" key="13">
    <source>
        <dbReference type="PROSITE" id="PS51371"/>
    </source>
</evidence>
<keyword evidence="7 9" id="KW-0129">CBS domain</keyword>
<comment type="similarity">
    <text evidence="2">Belongs to the UPF0053 family.</text>
</comment>
<accession>A0ABT9IDJ8</accession>
<keyword evidence="16" id="KW-1185">Reference proteome</keyword>
<sequence length="453" mass="48742">MTTGAITSLVVAICLIPLAGLFGAMEAALQRVSKARVEELRRDGVKRAAGLEEVVAERARHVALLLLLRILCEMVAAVIVALLFFDLWDSTLQAVLAAAGVMTVVSYVLVGVGPRTLGRQHAYGTALATAGIIRLLGRVLGPVASLLILVGNAITPGRGFRDGPFSSEVELRELVDMAEERGVVESGERNMIHSVFELGDTIAREVMVPRTDVVWIERGKTVRQALALALRSGFSRIPVIGENVDDVVGVVYLKDLVRRSQNAQDRGGPKVEELMRPPTFVPESKPVDELLRDMQAQRIHIAIVVDEYGGFAGLVTIEDILEEIVGEIADEHDRFQRPEIEQLEDGSVRVIARLPVQDLAQLFPGVELPEDDDVETVGGLLARELGRVPIEGAAAEVAGLRLVAESTGGRRNRIDTMLVCRLPEPSEDGDEGADGPHASGATRAEQPAGVVEG</sequence>
<evidence type="ECO:0000259" key="14">
    <source>
        <dbReference type="PROSITE" id="PS51846"/>
    </source>
</evidence>
<comment type="subcellular location">
    <subcellularLocation>
        <location evidence="1">Cell membrane</location>
        <topology evidence="1">Multi-pass membrane protein</topology>
    </subcellularLocation>
</comment>
<protein>
    <submittedName>
        <fullName evidence="15">Hemolysin family protein</fullName>
    </submittedName>
</protein>
<evidence type="ECO:0000256" key="4">
    <source>
        <dbReference type="ARBA" id="ARBA00022692"/>
    </source>
</evidence>
<evidence type="ECO:0000256" key="3">
    <source>
        <dbReference type="ARBA" id="ARBA00022475"/>
    </source>
</evidence>
<dbReference type="PROSITE" id="PS51371">
    <property type="entry name" value="CBS"/>
    <property type="match status" value="2"/>
</dbReference>
<evidence type="ECO:0000313" key="16">
    <source>
        <dbReference type="Proteomes" id="UP001233673"/>
    </source>
</evidence>
<dbReference type="Gene3D" id="3.30.465.10">
    <property type="match status" value="1"/>
</dbReference>
<dbReference type="Proteomes" id="UP001233673">
    <property type="component" value="Unassembled WGS sequence"/>
</dbReference>
<dbReference type="Pfam" id="PF01595">
    <property type="entry name" value="CNNM"/>
    <property type="match status" value="1"/>
</dbReference>
<keyword evidence="4 10" id="KW-0812">Transmembrane</keyword>
<evidence type="ECO:0000256" key="7">
    <source>
        <dbReference type="ARBA" id="ARBA00023122"/>
    </source>
</evidence>
<evidence type="ECO:0000256" key="1">
    <source>
        <dbReference type="ARBA" id="ARBA00004651"/>
    </source>
</evidence>
<feature type="domain" description="CBS" evidence="13">
    <location>
        <begin position="274"/>
        <end position="331"/>
    </location>
</feature>
<proteinExistence type="inferred from homology"/>
<gene>
    <name evidence="15" type="ORF">QOZ88_13525</name>
</gene>
<dbReference type="SUPFAM" id="SSF54631">
    <property type="entry name" value="CBS-domain pair"/>
    <property type="match status" value="1"/>
</dbReference>
<evidence type="ECO:0000256" key="11">
    <source>
        <dbReference type="SAM" id="MobiDB-lite"/>
    </source>
</evidence>
<feature type="transmembrane region" description="Helical" evidence="12">
    <location>
        <begin position="62"/>
        <end position="85"/>
    </location>
</feature>
<evidence type="ECO:0000256" key="5">
    <source>
        <dbReference type="ARBA" id="ARBA00022737"/>
    </source>
</evidence>
<feature type="transmembrane region" description="Helical" evidence="12">
    <location>
        <begin position="6"/>
        <end position="29"/>
    </location>
</feature>
<dbReference type="InterPro" id="IPR005170">
    <property type="entry name" value="Transptr-assoc_dom"/>
</dbReference>
<comment type="caution">
    <text evidence="15">The sequence shown here is derived from an EMBL/GenBank/DDBJ whole genome shotgun (WGS) entry which is preliminary data.</text>
</comment>
<dbReference type="Pfam" id="PF00571">
    <property type="entry name" value="CBS"/>
    <property type="match status" value="2"/>
</dbReference>
<dbReference type="SMART" id="SM00116">
    <property type="entry name" value="CBS"/>
    <property type="match status" value="2"/>
</dbReference>
<dbReference type="InterPro" id="IPR002550">
    <property type="entry name" value="CNNM"/>
</dbReference>
<evidence type="ECO:0000256" key="12">
    <source>
        <dbReference type="SAM" id="Phobius"/>
    </source>
</evidence>
<feature type="transmembrane region" description="Helical" evidence="12">
    <location>
        <begin position="122"/>
        <end position="150"/>
    </location>
</feature>
<evidence type="ECO:0000256" key="9">
    <source>
        <dbReference type="PROSITE-ProRule" id="PRU00703"/>
    </source>
</evidence>
<feature type="transmembrane region" description="Helical" evidence="12">
    <location>
        <begin position="91"/>
        <end position="110"/>
    </location>
</feature>
<dbReference type="EMBL" id="JASNFN010000014">
    <property type="protein sequence ID" value="MDP5183660.1"/>
    <property type="molecule type" value="Genomic_DNA"/>
</dbReference>